<evidence type="ECO:0008006" key="4">
    <source>
        <dbReference type="Google" id="ProtNLM"/>
    </source>
</evidence>
<feature type="region of interest" description="Disordered" evidence="1">
    <location>
        <begin position="123"/>
        <end position="162"/>
    </location>
</feature>
<protein>
    <recommendedName>
        <fullName evidence="4">Lipocalin-3 1</fullName>
    </recommendedName>
</protein>
<feature type="compositionally biased region" description="Low complexity" evidence="1">
    <location>
        <begin position="148"/>
        <end position="157"/>
    </location>
</feature>
<feature type="non-terminal residue" evidence="3">
    <location>
        <position position="246"/>
    </location>
</feature>
<organism evidence="3">
    <name type="scientific">Amblyomma triste</name>
    <name type="common">Neotropical tick</name>
    <dbReference type="NCBI Taxonomy" id="251400"/>
    <lineage>
        <taxon>Eukaryota</taxon>
        <taxon>Metazoa</taxon>
        <taxon>Ecdysozoa</taxon>
        <taxon>Arthropoda</taxon>
        <taxon>Chelicerata</taxon>
        <taxon>Arachnida</taxon>
        <taxon>Acari</taxon>
        <taxon>Parasitiformes</taxon>
        <taxon>Ixodida</taxon>
        <taxon>Ixodoidea</taxon>
        <taxon>Ixodidae</taxon>
        <taxon>Amblyomminae</taxon>
        <taxon>Amblyomma</taxon>
    </lineage>
</organism>
<reference evidence="3" key="1">
    <citation type="submission" date="2014-03" db="EMBL/GenBank/DDBJ databases">
        <title>The sialotranscriptome of Amblyomma triste, Amblyomma parvum and Amblyomma cajennense ticks, uncovered by 454-based RNA-seq.</title>
        <authorList>
            <person name="Garcia G.R."/>
            <person name="Gardinassi L.G."/>
            <person name="Ribeiro J.M."/>
            <person name="Anatriello E."/>
            <person name="Ferreira B.R."/>
            <person name="Moreira H.N."/>
            <person name="Mafra C."/>
            <person name="Olegario M.M."/>
            <person name="Szabo P.J."/>
            <person name="Miranda-Santos I.K."/>
            <person name="Maruyama S.R."/>
        </authorList>
    </citation>
    <scope>NUCLEOTIDE SEQUENCE</scope>
    <source>
        <strain evidence="3">Mato Grasso do Sul</strain>
        <tissue evidence="3">Salivary glands</tissue>
    </source>
</reference>
<evidence type="ECO:0000313" key="3">
    <source>
        <dbReference type="EMBL" id="JAC28232.1"/>
    </source>
</evidence>
<feature type="signal peptide" evidence="2">
    <location>
        <begin position="1"/>
        <end position="24"/>
    </location>
</feature>
<feature type="chain" id="PRO_5001518125" description="Lipocalin-3 1" evidence="2">
    <location>
        <begin position="25"/>
        <end position="246"/>
    </location>
</feature>
<dbReference type="EMBL" id="GBBM01007186">
    <property type="protein sequence ID" value="JAC28232.1"/>
    <property type="molecule type" value="mRNA"/>
</dbReference>
<sequence>MERKKASTPTVLLTLLVMTIQSYAADTWPPIGQDRHIDFVRFVNTTDPIWSFSLTASSLRPCKVDYYHNTTKTETFFERHYLGYRRSGSSFQWIRENLRGEFRTSGLGVSSTKEYMYVYDADRRQPGMEPKTRDPKLVSLPAQNPADGTFPGTHPGQHPGPLPGQLPGGFPGSHPIPSPIQSPIMTPKSVEHIEIQSEDGECAIVSVKAGGHTKEAKEVDVEFRIRESAIAKGIDSCFNKLVGLLS</sequence>
<proteinExistence type="evidence at transcript level"/>
<keyword evidence="2" id="KW-0732">Signal</keyword>
<evidence type="ECO:0000256" key="2">
    <source>
        <dbReference type="SAM" id="SignalP"/>
    </source>
</evidence>
<accession>A0A023G3E3</accession>
<name>A0A023G3E3_AMBTT</name>
<evidence type="ECO:0000256" key="1">
    <source>
        <dbReference type="SAM" id="MobiDB-lite"/>
    </source>
</evidence>
<dbReference type="AlphaFoldDB" id="A0A023G3E3"/>
<feature type="compositionally biased region" description="Basic and acidic residues" evidence="1">
    <location>
        <begin position="123"/>
        <end position="136"/>
    </location>
</feature>